<proteinExistence type="predicted"/>
<reference evidence="8" key="1">
    <citation type="journal article" date="2014" name="Int. J. Syst. Evol. Microbiol.">
        <title>Complete genome sequence of Corynebacterium casei LMG S-19264T (=DSM 44701T), isolated from a smear-ripened cheese.</title>
        <authorList>
            <consortium name="US DOE Joint Genome Institute (JGI-PGF)"/>
            <person name="Walter F."/>
            <person name="Albersmeier A."/>
            <person name="Kalinowski J."/>
            <person name="Ruckert C."/>
        </authorList>
    </citation>
    <scope>NUCLEOTIDE SEQUENCE</scope>
    <source>
        <strain evidence="8">CGMCC 1.15493</strain>
    </source>
</reference>
<evidence type="ECO:0000259" key="7">
    <source>
        <dbReference type="PROSITE" id="PS51462"/>
    </source>
</evidence>
<dbReference type="SUPFAM" id="SSF55811">
    <property type="entry name" value="Nudix"/>
    <property type="match status" value="1"/>
</dbReference>
<comment type="caution">
    <text evidence="8">The sequence shown here is derived from an EMBL/GenBank/DDBJ whole genome shotgun (WGS) entry which is preliminary data.</text>
</comment>
<evidence type="ECO:0000256" key="6">
    <source>
        <dbReference type="ARBA" id="ARBA00023211"/>
    </source>
</evidence>
<evidence type="ECO:0000313" key="9">
    <source>
        <dbReference type="Proteomes" id="UP000613160"/>
    </source>
</evidence>
<dbReference type="PROSITE" id="PS51462">
    <property type="entry name" value="NUDIX"/>
    <property type="match status" value="1"/>
</dbReference>
<reference evidence="8" key="2">
    <citation type="submission" date="2020-09" db="EMBL/GenBank/DDBJ databases">
        <authorList>
            <person name="Sun Q."/>
            <person name="Zhou Y."/>
        </authorList>
    </citation>
    <scope>NUCLEOTIDE SEQUENCE</scope>
    <source>
        <strain evidence="8">CGMCC 1.15493</strain>
    </source>
</reference>
<comment type="cofactor">
    <cofactor evidence="1">
        <name>Mn(2+)</name>
        <dbReference type="ChEBI" id="CHEBI:29035"/>
    </cofactor>
</comment>
<dbReference type="InterPro" id="IPR039121">
    <property type="entry name" value="NUDT19"/>
</dbReference>
<dbReference type="GO" id="GO:0016818">
    <property type="term" value="F:hydrolase activity, acting on acid anhydrides, in phosphorus-containing anhydrides"/>
    <property type="evidence" value="ECO:0007669"/>
    <property type="project" value="InterPro"/>
</dbReference>
<name>A0A916Y0I1_9HYPH</name>
<keyword evidence="9" id="KW-1185">Reference proteome</keyword>
<evidence type="ECO:0000256" key="2">
    <source>
        <dbReference type="ARBA" id="ARBA00001946"/>
    </source>
</evidence>
<keyword evidence="3" id="KW-0479">Metal-binding</keyword>
<evidence type="ECO:0000256" key="4">
    <source>
        <dbReference type="ARBA" id="ARBA00022801"/>
    </source>
</evidence>
<dbReference type="CDD" id="cd18870">
    <property type="entry name" value="NUDIX_AcylCoAdiphos_Nudt19"/>
    <property type="match status" value="1"/>
</dbReference>
<keyword evidence="6" id="KW-0464">Manganese</keyword>
<dbReference type="InterPro" id="IPR015797">
    <property type="entry name" value="NUDIX_hydrolase-like_dom_sf"/>
</dbReference>
<keyword evidence="4 8" id="KW-0378">Hydrolase</keyword>
<protein>
    <submittedName>
        <fullName evidence="8">NUDIX hydrolase</fullName>
    </submittedName>
</protein>
<evidence type="ECO:0000256" key="5">
    <source>
        <dbReference type="ARBA" id="ARBA00022842"/>
    </source>
</evidence>
<sequence length="246" mass="26665">MPDSAGAAGSLSRVAPPSARRQLIRPAATLILLDETGASPRIMMGRRSPKLAFMPGKYVFPGGRMEASDLRLARQFQLPADVENRLLAATPARFGARQAVGLALAAIRETFEEVGAMLGTPGALGDGDAGWSGFSSAGIVPDPASLMPVARAITPSGMPRRFDTRFFCVSADRIVSTLPFAERPDPEFDSLGWFSLDEIAALDLPAITRQVLSDIEDRLRDGSWRDGSRPMPFYRFLRGRSVREMI</sequence>
<dbReference type="GO" id="GO:0046872">
    <property type="term" value="F:metal ion binding"/>
    <property type="evidence" value="ECO:0007669"/>
    <property type="project" value="UniProtKB-KW"/>
</dbReference>
<feature type="domain" description="Nudix hydrolase" evidence="7">
    <location>
        <begin position="23"/>
        <end position="217"/>
    </location>
</feature>
<dbReference type="PANTHER" id="PTHR12318:SF0">
    <property type="entry name" value="ACYL-COENZYME A DIPHOSPHATASE NUDT19"/>
    <property type="match status" value="1"/>
</dbReference>
<dbReference type="AlphaFoldDB" id="A0A916Y0I1"/>
<keyword evidence="5" id="KW-0460">Magnesium</keyword>
<dbReference type="EMBL" id="BMJJ01000007">
    <property type="protein sequence ID" value="GGD25684.1"/>
    <property type="molecule type" value="Genomic_DNA"/>
</dbReference>
<dbReference type="Gene3D" id="3.90.79.10">
    <property type="entry name" value="Nucleoside Triphosphate Pyrophosphohydrolase"/>
    <property type="match status" value="1"/>
</dbReference>
<dbReference type="PANTHER" id="PTHR12318">
    <property type="entry name" value="TESTOSTERONE-REGULATED PROTEIN RP2"/>
    <property type="match status" value="1"/>
</dbReference>
<dbReference type="Proteomes" id="UP000613160">
    <property type="component" value="Unassembled WGS sequence"/>
</dbReference>
<evidence type="ECO:0000313" key="8">
    <source>
        <dbReference type="EMBL" id="GGD25684.1"/>
    </source>
</evidence>
<gene>
    <name evidence="8" type="ORF">GCM10011335_30790</name>
</gene>
<dbReference type="RefSeq" id="WP_188852236.1">
    <property type="nucleotide sequence ID" value="NZ_BMJJ01000007.1"/>
</dbReference>
<accession>A0A916Y0I1</accession>
<evidence type="ECO:0000256" key="1">
    <source>
        <dbReference type="ARBA" id="ARBA00001936"/>
    </source>
</evidence>
<comment type="cofactor">
    <cofactor evidence="2">
        <name>Mg(2+)</name>
        <dbReference type="ChEBI" id="CHEBI:18420"/>
    </cofactor>
</comment>
<dbReference type="InterPro" id="IPR000086">
    <property type="entry name" value="NUDIX_hydrolase_dom"/>
</dbReference>
<organism evidence="8 9">
    <name type="scientific">Aureimonas glaciei</name>
    <dbReference type="NCBI Taxonomy" id="1776957"/>
    <lineage>
        <taxon>Bacteria</taxon>
        <taxon>Pseudomonadati</taxon>
        <taxon>Pseudomonadota</taxon>
        <taxon>Alphaproteobacteria</taxon>
        <taxon>Hyphomicrobiales</taxon>
        <taxon>Aurantimonadaceae</taxon>
        <taxon>Aureimonas</taxon>
    </lineage>
</organism>
<evidence type="ECO:0000256" key="3">
    <source>
        <dbReference type="ARBA" id="ARBA00022723"/>
    </source>
</evidence>